<feature type="transmembrane region" description="Helical" evidence="7">
    <location>
        <begin position="892"/>
        <end position="911"/>
    </location>
</feature>
<keyword evidence="6 7" id="KW-0472">Membrane</keyword>
<evidence type="ECO:0000259" key="8">
    <source>
        <dbReference type="Pfam" id="PF01490"/>
    </source>
</evidence>
<evidence type="ECO:0000256" key="3">
    <source>
        <dbReference type="ARBA" id="ARBA00022692"/>
    </source>
</evidence>
<feature type="transmembrane region" description="Helical" evidence="7">
    <location>
        <begin position="697"/>
        <end position="713"/>
    </location>
</feature>
<feature type="transmembrane region" description="Helical" evidence="7">
    <location>
        <begin position="230"/>
        <end position="247"/>
    </location>
</feature>
<feature type="non-terminal residue" evidence="9">
    <location>
        <position position="1"/>
    </location>
</feature>
<feature type="transmembrane region" description="Helical" evidence="7">
    <location>
        <begin position="486"/>
        <end position="508"/>
    </location>
</feature>
<evidence type="ECO:0000256" key="2">
    <source>
        <dbReference type="ARBA" id="ARBA00022448"/>
    </source>
</evidence>
<evidence type="ECO:0000313" key="9">
    <source>
        <dbReference type="EMBL" id="KAF4397808.1"/>
    </source>
</evidence>
<feature type="transmembrane region" description="Helical" evidence="7">
    <location>
        <begin position="765"/>
        <end position="783"/>
    </location>
</feature>
<keyword evidence="5 7" id="KW-1133">Transmembrane helix</keyword>
<feature type="transmembrane region" description="Helical" evidence="7">
    <location>
        <begin position="725"/>
        <end position="745"/>
    </location>
</feature>
<feature type="transmembrane region" description="Helical" evidence="7">
    <location>
        <begin position="390"/>
        <end position="407"/>
    </location>
</feature>
<feature type="transmembrane region" description="Helical" evidence="7">
    <location>
        <begin position="917"/>
        <end position="940"/>
    </location>
</feature>
<feature type="transmembrane region" description="Helical" evidence="7">
    <location>
        <begin position="259"/>
        <end position="280"/>
    </location>
</feature>
<protein>
    <recommendedName>
        <fullName evidence="8">Amino acid transporter transmembrane domain-containing protein</fullName>
    </recommendedName>
</protein>
<dbReference type="Pfam" id="PF01490">
    <property type="entry name" value="Aa_trans"/>
    <property type="match status" value="3"/>
</dbReference>
<gene>
    <name evidence="9" type="ORF">G4B88_017289</name>
</gene>
<feature type="transmembrane region" description="Helical" evidence="7">
    <location>
        <begin position="94"/>
        <end position="115"/>
    </location>
</feature>
<sequence length="982" mass="106422">LSRPVTKLKRGDSQSSLLTRTTLTTTQKLAIIMTLEGKQSEGAGGSLAAPLLEDQNPISEGGASFSGAVFNISTTMIGAGIMSIPATIKVLGIVPGLVVILLVALSVDITAEFMLRYTSSGNSQTYAGLLAESFGRLGSVSVQICVILTNLGCLIIYLIIIEPNHASSSFNGENPVNGNSAPVSAPDSSGACMAMKHNPGDVLCGSESGGKLHLGILQEWFGIHWWNTRAYALLFVALFLILPLVMLPRVDSLRHSSAISILLAVAFVLITSAMAINAVFQGKSHKMRLFPDFANQISMFDLFTTVPVLVTGFGFHVNVHPIRAELSKRSDMRSAIRISLLIGVIIYFAIGFFGYLLFGDSIMADILVNFDQNSDTPIGQLLNDVVRLSYAIHLLLVFPIMNFSLRVNIDELLFPNKLNLASDTPRFVSLTLILLSLTYTVAIAIPNIWYFFQFMGSTTVVFTSFIFPGAIILRDVPGISTRRDKIVAILVILLAIMTSTIAISTNLFNDNRINSVQRRTSVTTALLIRPRKINQIKLFVAAGNMSPASDVHAPLLSPHGHPGVNPASVSGAVFNIATSIIGAGIMSIPATLKVLGIIPAFALIVIVGVLVEMSVEFLMRFTHSGESITYAGVMKESFGRVGSVATQVCVMITNLGCLIMYLIIIADVLSGSQHGETIHFGVLQEWFGSHWWNSREFALLVTVIVVLFPLVLLKRVESLKFSSFISVLLAVIFVGICSVMAIIALVQGKTKNPRLVPQLDELTSFFDLFTAVPVIVTAFTFHFNVHPIGFELGKPSDMISAVRVSLVLCAAIYFAIGLSGYLLFGDSIMSDILVNFDKSSDTATGALLNDVVRLSYALHLMLVFPLLNFSLRSNIDEFLFPKKPLLASDTKRFVALTILLLVFSYLAAIAFPNIWYLFQFVGSTSAVCLAFIFPGAIALRDVNGISTKKDRLLARIMIVLAVVTSVIAISTNLYNLLGNKKE</sequence>
<feature type="transmembrane region" description="Helical" evidence="7">
    <location>
        <begin position="804"/>
        <end position="824"/>
    </location>
</feature>
<accession>A0A7J6HT20</accession>
<dbReference type="GO" id="GO:0031090">
    <property type="term" value="C:organelle membrane"/>
    <property type="evidence" value="ECO:0007669"/>
    <property type="project" value="UniProtKB-ARBA"/>
</dbReference>
<proteinExistence type="predicted"/>
<dbReference type="AlphaFoldDB" id="A0A7J6HT20"/>
<feature type="domain" description="Amino acid transporter transmembrane" evidence="8">
    <location>
        <begin position="63"/>
        <end position="162"/>
    </location>
</feature>
<dbReference type="InterPro" id="IPR013057">
    <property type="entry name" value="AA_transpt_TM"/>
</dbReference>
<feature type="domain" description="Amino acid transporter transmembrane" evidence="8">
    <location>
        <begin position="567"/>
        <end position="969"/>
    </location>
</feature>
<feature type="transmembrane region" description="Helical" evidence="7">
    <location>
        <begin position="451"/>
        <end position="474"/>
    </location>
</feature>
<evidence type="ECO:0000313" key="10">
    <source>
        <dbReference type="Proteomes" id="UP000583929"/>
    </source>
</evidence>
<feature type="transmembrane region" description="Helical" evidence="7">
    <location>
        <begin position="644"/>
        <end position="666"/>
    </location>
</feature>
<feature type="domain" description="Amino acid transporter transmembrane" evidence="8">
    <location>
        <begin position="218"/>
        <end position="502"/>
    </location>
</feature>
<reference evidence="9 10" key="1">
    <citation type="journal article" date="2020" name="bioRxiv">
        <title>Sequence and annotation of 42 cannabis genomes reveals extensive copy number variation in cannabinoid synthesis and pathogen resistance genes.</title>
        <authorList>
            <person name="Mckernan K.J."/>
            <person name="Helbert Y."/>
            <person name="Kane L.T."/>
            <person name="Ebling H."/>
            <person name="Zhang L."/>
            <person name="Liu B."/>
            <person name="Eaton Z."/>
            <person name="Mclaughlin S."/>
            <person name="Kingan S."/>
            <person name="Baybayan P."/>
            <person name="Concepcion G."/>
            <person name="Jordan M."/>
            <person name="Riva A."/>
            <person name="Barbazuk W."/>
            <person name="Harkins T."/>
        </authorList>
    </citation>
    <scope>NUCLEOTIDE SEQUENCE [LARGE SCALE GENOMIC DNA]</scope>
    <source>
        <strain evidence="10">cv. Jamaican Lion 4</strain>
        <tissue evidence="9">Leaf</tissue>
    </source>
</reference>
<organism evidence="9 10">
    <name type="scientific">Cannabis sativa</name>
    <name type="common">Hemp</name>
    <name type="synonym">Marijuana</name>
    <dbReference type="NCBI Taxonomy" id="3483"/>
    <lineage>
        <taxon>Eukaryota</taxon>
        <taxon>Viridiplantae</taxon>
        <taxon>Streptophyta</taxon>
        <taxon>Embryophyta</taxon>
        <taxon>Tracheophyta</taxon>
        <taxon>Spermatophyta</taxon>
        <taxon>Magnoliopsida</taxon>
        <taxon>eudicotyledons</taxon>
        <taxon>Gunneridae</taxon>
        <taxon>Pentapetalae</taxon>
        <taxon>rosids</taxon>
        <taxon>fabids</taxon>
        <taxon>Rosales</taxon>
        <taxon>Cannabaceae</taxon>
        <taxon>Cannabis</taxon>
    </lineage>
</organism>
<feature type="transmembrane region" description="Helical" evidence="7">
    <location>
        <begin position="854"/>
        <end position="871"/>
    </location>
</feature>
<keyword evidence="2" id="KW-0813">Transport</keyword>
<evidence type="ECO:0000256" key="1">
    <source>
        <dbReference type="ARBA" id="ARBA00004141"/>
    </source>
</evidence>
<keyword evidence="10" id="KW-1185">Reference proteome</keyword>
<dbReference type="GO" id="GO:0015179">
    <property type="term" value="F:L-amino acid transmembrane transporter activity"/>
    <property type="evidence" value="ECO:0007669"/>
    <property type="project" value="TreeGrafter"/>
</dbReference>
<evidence type="ECO:0000256" key="7">
    <source>
        <dbReference type="SAM" id="Phobius"/>
    </source>
</evidence>
<dbReference type="Proteomes" id="UP000583929">
    <property type="component" value="Unassembled WGS sequence"/>
</dbReference>
<feature type="transmembrane region" description="Helical" evidence="7">
    <location>
        <begin position="136"/>
        <end position="160"/>
    </location>
</feature>
<feature type="transmembrane region" description="Helical" evidence="7">
    <location>
        <begin position="300"/>
        <end position="317"/>
    </location>
</feature>
<evidence type="ECO:0000256" key="5">
    <source>
        <dbReference type="ARBA" id="ARBA00022989"/>
    </source>
</evidence>
<dbReference type="PANTHER" id="PTHR22950:SF323">
    <property type="entry name" value="AMINO ACID TRANSPORTER AVT6C"/>
    <property type="match status" value="1"/>
</dbReference>
<dbReference type="EMBL" id="JAATIQ010000030">
    <property type="protein sequence ID" value="KAF4397808.1"/>
    <property type="molecule type" value="Genomic_DNA"/>
</dbReference>
<evidence type="ECO:0000256" key="6">
    <source>
        <dbReference type="ARBA" id="ARBA00023136"/>
    </source>
</evidence>
<feature type="transmembrane region" description="Helical" evidence="7">
    <location>
        <begin position="594"/>
        <end position="611"/>
    </location>
</feature>
<feature type="transmembrane region" description="Helical" evidence="7">
    <location>
        <begin position="427"/>
        <end position="445"/>
    </location>
</feature>
<feature type="transmembrane region" description="Helical" evidence="7">
    <location>
        <begin position="952"/>
        <end position="974"/>
    </location>
</feature>
<feature type="transmembrane region" description="Helical" evidence="7">
    <location>
        <begin position="338"/>
        <end position="358"/>
    </location>
</feature>
<name>A0A7J6HT20_CANSA</name>
<comment type="caution">
    <text evidence="9">The sequence shown here is derived from an EMBL/GenBank/DDBJ whole genome shotgun (WGS) entry which is preliminary data.</text>
</comment>
<dbReference type="PANTHER" id="PTHR22950">
    <property type="entry name" value="AMINO ACID TRANSPORTER"/>
    <property type="match status" value="1"/>
</dbReference>
<keyword evidence="4" id="KW-0029">Amino-acid transport</keyword>
<evidence type="ECO:0000256" key="4">
    <source>
        <dbReference type="ARBA" id="ARBA00022970"/>
    </source>
</evidence>
<comment type="subcellular location">
    <subcellularLocation>
        <location evidence="1">Membrane</location>
        <topology evidence="1">Multi-pass membrane protein</topology>
    </subcellularLocation>
</comment>
<keyword evidence="3 7" id="KW-0812">Transmembrane</keyword>